<dbReference type="InterPro" id="IPR045584">
    <property type="entry name" value="Pilin-like"/>
</dbReference>
<dbReference type="EMBL" id="JAULJQ010000004">
    <property type="protein sequence ID" value="MDO2409233.1"/>
    <property type="molecule type" value="Genomic_DNA"/>
</dbReference>
<dbReference type="InterPro" id="IPR012902">
    <property type="entry name" value="N_methyl_site"/>
</dbReference>
<proteinExistence type="predicted"/>
<dbReference type="RefSeq" id="WP_302244091.1">
    <property type="nucleotide sequence ID" value="NZ_JAULJQ010000004.1"/>
</dbReference>
<name>A0ABT8T6T5_9BACT</name>
<dbReference type="Proteomes" id="UP001171111">
    <property type="component" value="Unassembled WGS sequence"/>
</dbReference>
<dbReference type="Gene3D" id="3.30.700.10">
    <property type="entry name" value="Glycoprotein, Type 4 Pilin"/>
    <property type="match status" value="1"/>
</dbReference>
<evidence type="ECO:0000313" key="1">
    <source>
        <dbReference type="EMBL" id="MDO2409233.1"/>
    </source>
</evidence>
<keyword evidence="2" id="KW-1185">Reference proteome</keyword>
<accession>A0ABT8T6T5</accession>
<organism evidence="1 2">
    <name type="scientific">Campylobacter magnus</name>
    <dbReference type="NCBI Taxonomy" id="3026462"/>
    <lineage>
        <taxon>Bacteria</taxon>
        <taxon>Pseudomonadati</taxon>
        <taxon>Campylobacterota</taxon>
        <taxon>Epsilonproteobacteria</taxon>
        <taxon>Campylobacterales</taxon>
        <taxon>Campylobacteraceae</taxon>
        <taxon>Campylobacter</taxon>
    </lineage>
</organism>
<dbReference type="SUPFAM" id="SSF54523">
    <property type="entry name" value="Pili subunits"/>
    <property type="match status" value="1"/>
</dbReference>
<dbReference type="Pfam" id="PF07963">
    <property type="entry name" value="N_methyl"/>
    <property type="match status" value="1"/>
</dbReference>
<dbReference type="PANTHER" id="PTHR30093">
    <property type="entry name" value="GENERAL SECRETION PATHWAY PROTEIN G"/>
    <property type="match status" value="1"/>
</dbReference>
<gene>
    <name evidence="1" type="ORF">Q2362_03845</name>
</gene>
<protein>
    <submittedName>
        <fullName evidence="1">Type II secretion system protein</fullName>
    </submittedName>
</protein>
<reference evidence="1 2" key="1">
    <citation type="submission" date="2023-06" db="EMBL/GenBank/DDBJ databases">
        <title>Campylobacter magnum sp. nov., isolated from cecal contents of domestic pigs (Sus scrofa domesticus).</title>
        <authorList>
            <person name="Papic B."/>
            <person name="Gruntar I."/>
        </authorList>
    </citation>
    <scope>NUCLEOTIDE SEQUENCE [LARGE SCALE GENOMIC DNA]</scope>
    <source>
        <strain evidence="2">34484-21</strain>
    </source>
</reference>
<dbReference type="NCBIfam" id="TIGR02532">
    <property type="entry name" value="IV_pilin_GFxxxE"/>
    <property type="match status" value="1"/>
</dbReference>
<sequence length="193" mass="20461">MKKGFTMIELIFVIVILGILASVAIPRLAATRTDAEIATTVSNIRTLISDAASYYAVKGSFEGAKWRDFTNVPIRLGNKNLVQANTPITGDYDGAYYLSAGGVNCIVIRIRANTTPACIEIGKVRAHKNDGICPEVLEAEPIKAFLESKVPGVTPIEENDSGQKEAGIIALGSSISIYPEATTTPAPTPTPAP</sequence>
<comment type="caution">
    <text evidence="1">The sequence shown here is derived from an EMBL/GenBank/DDBJ whole genome shotgun (WGS) entry which is preliminary data.</text>
</comment>
<evidence type="ECO:0000313" key="2">
    <source>
        <dbReference type="Proteomes" id="UP001171111"/>
    </source>
</evidence>